<keyword evidence="18" id="KW-1185">Reference proteome</keyword>
<evidence type="ECO:0000256" key="10">
    <source>
        <dbReference type="ARBA" id="ARBA00022878"/>
    </source>
</evidence>
<dbReference type="Gene3D" id="2.30.30.230">
    <property type="entry name" value="Fumarylacetoacetase, N-terminal domain"/>
    <property type="match status" value="1"/>
</dbReference>
<dbReference type="InterPro" id="IPR011234">
    <property type="entry name" value="Fumarylacetoacetase-like_C"/>
</dbReference>
<comment type="cofactor">
    <cofactor evidence="1 14">
        <name>Ca(2+)</name>
        <dbReference type="ChEBI" id="CHEBI:29108"/>
    </cofactor>
</comment>
<evidence type="ECO:0000256" key="14">
    <source>
        <dbReference type="PIRSR" id="PIRSR605959-3"/>
    </source>
</evidence>
<evidence type="ECO:0000313" key="18">
    <source>
        <dbReference type="Proteomes" id="UP000293162"/>
    </source>
</evidence>
<feature type="binding site" evidence="13">
    <location>
        <position position="233"/>
    </location>
    <ligand>
        <name>substrate</name>
    </ligand>
</feature>
<keyword evidence="6 14" id="KW-0479">Metal-binding</keyword>
<dbReference type="GO" id="GO:0006572">
    <property type="term" value="P:L-tyrosine catabolic process"/>
    <property type="evidence" value="ECO:0007669"/>
    <property type="project" value="UniProtKB-KW"/>
</dbReference>
<evidence type="ECO:0000256" key="6">
    <source>
        <dbReference type="ARBA" id="ARBA00022723"/>
    </source>
</evidence>
<dbReference type="EC" id="3.7.1.2" evidence="5"/>
<evidence type="ECO:0000256" key="9">
    <source>
        <dbReference type="ARBA" id="ARBA00022842"/>
    </source>
</evidence>
<dbReference type="EMBL" id="SEWF01000004">
    <property type="protein sequence ID" value="RYU96967.1"/>
    <property type="molecule type" value="Genomic_DNA"/>
</dbReference>
<keyword evidence="10" id="KW-0828">Tyrosine catabolism</keyword>
<evidence type="ECO:0000256" key="3">
    <source>
        <dbReference type="ARBA" id="ARBA00004782"/>
    </source>
</evidence>
<feature type="active site" description="Proton acceptor" evidence="12">
    <location>
        <position position="127"/>
    </location>
</feature>
<feature type="binding site" evidence="14">
    <location>
        <position position="246"/>
    </location>
    <ligand>
        <name>Mg(2+)</name>
        <dbReference type="ChEBI" id="CHEBI:18420"/>
    </ligand>
</feature>
<feature type="domain" description="Fumarylacetoacetase N-terminal" evidence="16">
    <location>
        <begin position="16"/>
        <end position="112"/>
    </location>
</feature>
<dbReference type="PANTHER" id="PTHR43069:SF2">
    <property type="entry name" value="FUMARYLACETOACETASE"/>
    <property type="match status" value="1"/>
</dbReference>
<feature type="binding site" evidence="14">
    <location>
        <position position="194"/>
    </location>
    <ligand>
        <name>Ca(2+)</name>
        <dbReference type="ChEBI" id="CHEBI:29108"/>
    </ligand>
</feature>
<keyword evidence="7 17" id="KW-0378">Hydrolase</keyword>
<dbReference type="InterPro" id="IPR005959">
    <property type="entry name" value="Fumarylacetoacetase"/>
</dbReference>
<dbReference type="RefSeq" id="WP_130019543.1">
    <property type="nucleotide sequence ID" value="NZ_SEWF01000004.1"/>
</dbReference>
<dbReference type="Proteomes" id="UP000293162">
    <property type="component" value="Unassembled WGS sequence"/>
</dbReference>
<dbReference type="Pfam" id="PF01557">
    <property type="entry name" value="FAA_hydrolase"/>
    <property type="match status" value="1"/>
</dbReference>
<feature type="binding site" evidence="14">
    <location>
        <position position="226"/>
    </location>
    <ligand>
        <name>Ca(2+)</name>
        <dbReference type="ChEBI" id="CHEBI:29108"/>
    </ligand>
</feature>
<evidence type="ECO:0000256" key="2">
    <source>
        <dbReference type="ARBA" id="ARBA00001946"/>
    </source>
</evidence>
<dbReference type="AlphaFoldDB" id="A0A4Q5M535"/>
<comment type="caution">
    <text evidence="17">The sequence shown here is derived from an EMBL/GenBank/DDBJ whole genome shotgun (WGS) entry which is preliminary data.</text>
</comment>
<comment type="cofactor">
    <cofactor evidence="2 14">
        <name>Mg(2+)</name>
        <dbReference type="ChEBI" id="CHEBI:18420"/>
    </cofactor>
</comment>
<gene>
    <name evidence="17" type="primary">fahA</name>
    <name evidence="17" type="ORF">EWM59_03395</name>
</gene>
<keyword evidence="9 14" id="KW-0460">Magnesium</keyword>
<dbReference type="PANTHER" id="PTHR43069">
    <property type="entry name" value="FUMARYLACETOACETASE"/>
    <property type="match status" value="1"/>
</dbReference>
<dbReference type="InterPro" id="IPR036663">
    <property type="entry name" value="Fumarylacetoacetase_C_sf"/>
</dbReference>
<feature type="binding site" evidence="13">
    <location>
        <position position="122"/>
    </location>
    <ligand>
        <name>substrate</name>
    </ligand>
</feature>
<dbReference type="GO" id="GO:0004334">
    <property type="term" value="F:fumarylacetoacetase activity"/>
    <property type="evidence" value="ECO:0007669"/>
    <property type="project" value="UniProtKB-EC"/>
</dbReference>
<evidence type="ECO:0000256" key="4">
    <source>
        <dbReference type="ARBA" id="ARBA00010211"/>
    </source>
</evidence>
<reference evidence="17 18" key="1">
    <citation type="submission" date="2019-02" db="EMBL/GenBank/DDBJ databases">
        <title>Bacterial novel species Emticicia sp. 17J42-9 isolated from soil.</title>
        <authorList>
            <person name="Jung H.-Y."/>
        </authorList>
    </citation>
    <scope>NUCLEOTIDE SEQUENCE [LARGE SCALE GENOMIC DNA]</scope>
    <source>
        <strain evidence="17 18">17J42-9</strain>
    </source>
</reference>
<feature type="domain" description="Fumarylacetoacetase-like C-terminal" evidence="15">
    <location>
        <begin position="119"/>
        <end position="386"/>
    </location>
</feature>
<dbReference type="SUPFAM" id="SSF63433">
    <property type="entry name" value="Fumarylacetoacetate hydrolase, FAH, N-terminal domain"/>
    <property type="match status" value="1"/>
</dbReference>
<dbReference type="OrthoDB" id="3766879at2"/>
<dbReference type="FunFam" id="3.90.850.10:FF:000004">
    <property type="entry name" value="Fumarylacetoacetase"/>
    <property type="match status" value="1"/>
</dbReference>
<feature type="binding site" evidence="14">
    <location>
        <position position="250"/>
    </location>
    <ligand>
        <name>Mg(2+)</name>
        <dbReference type="ChEBI" id="CHEBI:18420"/>
    </ligand>
</feature>
<evidence type="ECO:0000256" key="5">
    <source>
        <dbReference type="ARBA" id="ARBA00012094"/>
    </source>
</evidence>
<evidence type="ECO:0000256" key="7">
    <source>
        <dbReference type="ARBA" id="ARBA00022801"/>
    </source>
</evidence>
<dbReference type="GO" id="GO:0046872">
    <property type="term" value="F:metal ion binding"/>
    <property type="evidence" value="ECO:0007669"/>
    <property type="project" value="UniProtKB-KW"/>
</dbReference>
<feature type="binding site" evidence="14">
    <location>
        <position position="192"/>
    </location>
    <ligand>
        <name>Ca(2+)</name>
        <dbReference type="ChEBI" id="CHEBI:29108"/>
    </ligand>
</feature>
<evidence type="ECO:0000259" key="15">
    <source>
        <dbReference type="Pfam" id="PF01557"/>
    </source>
</evidence>
<feature type="binding site" evidence="13">
    <location>
        <position position="136"/>
    </location>
    <ligand>
        <name>substrate</name>
    </ligand>
</feature>
<dbReference type="NCBIfam" id="TIGR01266">
    <property type="entry name" value="fum_ac_acetase"/>
    <property type="match status" value="1"/>
</dbReference>
<dbReference type="UniPathway" id="UPA00139">
    <property type="reaction ID" value="UER00341"/>
</dbReference>
<protein>
    <recommendedName>
        <fullName evidence="5">fumarylacetoacetase</fullName>
        <ecNumber evidence="5">3.7.1.2</ecNumber>
    </recommendedName>
</protein>
<keyword evidence="8 14" id="KW-0106">Calcium</keyword>
<feature type="binding site" evidence="13">
    <location>
        <position position="237"/>
    </location>
    <ligand>
        <name>substrate</name>
    </ligand>
</feature>
<proteinExistence type="inferred from homology"/>
<evidence type="ECO:0000259" key="16">
    <source>
        <dbReference type="Pfam" id="PF09298"/>
    </source>
</evidence>
<dbReference type="InterPro" id="IPR036462">
    <property type="entry name" value="Fumarylacetoacetase_N_sf"/>
</dbReference>
<dbReference type="Gene3D" id="3.90.850.10">
    <property type="entry name" value="Fumarylacetoacetase-like, C-terminal domain"/>
    <property type="match status" value="1"/>
</dbReference>
<evidence type="ECO:0000256" key="8">
    <source>
        <dbReference type="ARBA" id="ARBA00022837"/>
    </source>
</evidence>
<accession>A0A4Q5M535</accession>
<evidence type="ECO:0000256" key="11">
    <source>
        <dbReference type="ARBA" id="ARBA00023232"/>
    </source>
</evidence>
<dbReference type="InterPro" id="IPR015377">
    <property type="entry name" value="Fumarylacetoacetase_N"/>
</dbReference>
<organism evidence="17 18">
    <name type="scientific">Emticicia agri</name>
    <dbReference type="NCBI Taxonomy" id="2492393"/>
    <lineage>
        <taxon>Bacteria</taxon>
        <taxon>Pseudomonadati</taxon>
        <taxon>Bacteroidota</taxon>
        <taxon>Cytophagia</taxon>
        <taxon>Cytophagales</taxon>
        <taxon>Leadbetterellaceae</taxon>
        <taxon>Emticicia</taxon>
    </lineage>
</organism>
<feature type="binding site" evidence="13">
    <location>
        <position position="342"/>
    </location>
    <ligand>
        <name>substrate</name>
    </ligand>
</feature>
<evidence type="ECO:0000313" key="17">
    <source>
        <dbReference type="EMBL" id="RYU96967.1"/>
    </source>
</evidence>
<dbReference type="Pfam" id="PF09298">
    <property type="entry name" value="FAA_hydrolase_N"/>
    <property type="match status" value="1"/>
</dbReference>
<feature type="binding site" evidence="14">
    <location>
        <position position="120"/>
    </location>
    <ligand>
        <name>Ca(2+)</name>
        <dbReference type="ChEBI" id="CHEBI:29108"/>
    </ligand>
</feature>
<comment type="similarity">
    <text evidence="4">Belongs to the FAH family.</text>
</comment>
<evidence type="ECO:0000256" key="12">
    <source>
        <dbReference type="PIRSR" id="PIRSR605959-1"/>
    </source>
</evidence>
<sequence>MNSWLTIPIDSDFSIHNLPFGIFSIGKKAPRVGVRIGDFVIDLEQLRKFGLLAVPRNVCNQASLNAFINLGKKKTSAIRLQLQDWLVQEKSPLKKYFNQAFYPIESVKMHLPVKVGDYTDFYSSLEHATNVGKLFRPDNPLVANWKHVPIAYHGRASSIVVSGTPIIRPKGQIKPADSPTPIFSPTKEMDFEVEIGAIIGKNSVLGESISTAEAESYLFGLVLFNDWSARDIQRWEYQPLGPFLGKNFASSISAWVVMMEALEHFRTETPPQDPQPLPYLAFEGKKNFDIELSVRLNIDATHSHTISQTNFRYMYWNLAQQIAHHTVNGCNLKIGDILASGTISGPVAGSNGCLLELSMGGKQPIDAGNGLQRTFLEDNDTLIIEGYCEKEGIRVGFGEVSGKIVASH</sequence>
<comment type="pathway">
    <text evidence="3">Amino-acid degradation; L-phenylalanine degradation; acetoacetate and fumarate from L-phenylalanine: step 6/6.</text>
</comment>
<dbReference type="GO" id="GO:0006559">
    <property type="term" value="P:L-phenylalanine catabolic process"/>
    <property type="evidence" value="ECO:0007669"/>
    <property type="project" value="UniProtKB-UniPathway"/>
</dbReference>
<keyword evidence="11" id="KW-0585">Phenylalanine catabolism</keyword>
<evidence type="ECO:0000256" key="1">
    <source>
        <dbReference type="ARBA" id="ARBA00001913"/>
    </source>
</evidence>
<name>A0A4Q5M535_9BACT</name>
<dbReference type="SUPFAM" id="SSF56529">
    <property type="entry name" value="FAH"/>
    <property type="match status" value="1"/>
</dbReference>
<evidence type="ECO:0000256" key="13">
    <source>
        <dbReference type="PIRSR" id="PIRSR605959-2"/>
    </source>
</evidence>
<feature type="binding site" evidence="14">
    <location>
        <position position="226"/>
    </location>
    <ligand>
        <name>Mg(2+)</name>
        <dbReference type="ChEBI" id="CHEBI:18420"/>
    </ligand>
</feature>
<dbReference type="GO" id="GO:1902000">
    <property type="term" value="P:homogentisate catabolic process"/>
    <property type="evidence" value="ECO:0007669"/>
    <property type="project" value="TreeGrafter"/>
</dbReference>